<feature type="non-terminal residue" evidence="9">
    <location>
        <position position="121"/>
    </location>
</feature>
<evidence type="ECO:0000313" key="9">
    <source>
        <dbReference type="EMBL" id="RLE12272.1"/>
    </source>
</evidence>
<gene>
    <name evidence="9" type="ORF">DRI96_04800</name>
</gene>
<evidence type="ECO:0000256" key="8">
    <source>
        <dbReference type="SAM" id="Phobius"/>
    </source>
</evidence>
<dbReference type="SUPFAM" id="SSF161098">
    <property type="entry name" value="MetI-like"/>
    <property type="match status" value="1"/>
</dbReference>
<keyword evidence="6 8" id="KW-1133">Transmembrane helix</keyword>
<dbReference type="InterPro" id="IPR035906">
    <property type="entry name" value="MetI-like_sf"/>
</dbReference>
<proteinExistence type="predicted"/>
<protein>
    <submittedName>
        <fullName evidence="9">Carbohydrate ABC transporter permease</fullName>
    </submittedName>
</protein>
<dbReference type="PANTHER" id="PTHR32243:SF50">
    <property type="entry name" value="MALTOSE_MALTODEXTRIN TRANSPORT SYSTEM PERMEASE PROTEIN MALG"/>
    <property type="match status" value="1"/>
</dbReference>
<evidence type="ECO:0000256" key="7">
    <source>
        <dbReference type="ARBA" id="ARBA00023136"/>
    </source>
</evidence>
<feature type="transmembrane region" description="Helical" evidence="8">
    <location>
        <begin position="77"/>
        <end position="102"/>
    </location>
</feature>
<evidence type="ECO:0000256" key="6">
    <source>
        <dbReference type="ARBA" id="ARBA00022989"/>
    </source>
</evidence>
<dbReference type="Proteomes" id="UP000267654">
    <property type="component" value="Unassembled WGS sequence"/>
</dbReference>
<evidence type="ECO:0000256" key="1">
    <source>
        <dbReference type="ARBA" id="ARBA00004651"/>
    </source>
</evidence>
<keyword evidence="4" id="KW-0762">Sugar transport</keyword>
<dbReference type="Gene3D" id="1.10.3720.10">
    <property type="entry name" value="MetI-like"/>
    <property type="match status" value="1"/>
</dbReference>
<dbReference type="EMBL" id="QMQB01000171">
    <property type="protein sequence ID" value="RLE12272.1"/>
    <property type="molecule type" value="Genomic_DNA"/>
</dbReference>
<keyword evidence="2" id="KW-0813">Transport</keyword>
<keyword evidence="7 8" id="KW-0472">Membrane</keyword>
<evidence type="ECO:0000256" key="2">
    <source>
        <dbReference type="ARBA" id="ARBA00022448"/>
    </source>
</evidence>
<dbReference type="GO" id="GO:0005886">
    <property type="term" value="C:plasma membrane"/>
    <property type="evidence" value="ECO:0007669"/>
    <property type="project" value="UniProtKB-SubCell"/>
</dbReference>
<dbReference type="AlphaFoldDB" id="A0A662DDQ5"/>
<keyword evidence="3" id="KW-1003">Cell membrane</keyword>
<feature type="transmembrane region" description="Helical" evidence="8">
    <location>
        <begin position="12"/>
        <end position="35"/>
    </location>
</feature>
<evidence type="ECO:0000256" key="5">
    <source>
        <dbReference type="ARBA" id="ARBA00022692"/>
    </source>
</evidence>
<sequence>MIQVSIRNIGKKLLIWIVLIIFAIWTVFPLIWAVATSFKTMTESYTLSIIPYLQFKPSWYAWNEIWGRMFGRVSKSLINSIVVAGLSSLFVLALGCLAGYALSRFVFEKWKNKDIATWILS</sequence>
<dbReference type="PANTHER" id="PTHR32243">
    <property type="entry name" value="MALTOSE TRANSPORT SYSTEM PERMEASE-RELATED"/>
    <property type="match status" value="1"/>
</dbReference>
<evidence type="ECO:0000256" key="3">
    <source>
        <dbReference type="ARBA" id="ARBA00022475"/>
    </source>
</evidence>
<evidence type="ECO:0000313" key="10">
    <source>
        <dbReference type="Proteomes" id="UP000267654"/>
    </source>
</evidence>
<name>A0A662DDQ5_UNCAE</name>
<dbReference type="InterPro" id="IPR050901">
    <property type="entry name" value="BP-dep_ABC_trans_perm"/>
</dbReference>
<comment type="subcellular location">
    <subcellularLocation>
        <location evidence="1">Cell membrane</location>
        <topology evidence="1">Multi-pass membrane protein</topology>
    </subcellularLocation>
</comment>
<keyword evidence="5 8" id="KW-0812">Transmembrane</keyword>
<organism evidence="9 10">
    <name type="scientific">Aerophobetes bacterium</name>
    <dbReference type="NCBI Taxonomy" id="2030807"/>
    <lineage>
        <taxon>Bacteria</taxon>
        <taxon>Candidatus Aerophobota</taxon>
    </lineage>
</organism>
<comment type="caution">
    <text evidence="9">The sequence shown here is derived from an EMBL/GenBank/DDBJ whole genome shotgun (WGS) entry which is preliminary data.</text>
</comment>
<accession>A0A662DDQ5</accession>
<reference evidence="9 10" key="1">
    <citation type="submission" date="2018-06" db="EMBL/GenBank/DDBJ databases">
        <title>Extensive metabolic versatility and redundancy in microbially diverse, dynamic hydrothermal sediments.</title>
        <authorList>
            <person name="Dombrowski N."/>
            <person name="Teske A."/>
            <person name="Baker B.J."/>
        </authorList>
    </citation>
    <scope>NUCLEOTIDE SEQUENCE [LARGE SCALE GENOMIC DNA]</scope>
    <source>
        <strain evidence="9">B19_G9</strain>
    </source>
</reference>
<evidence type="ECO:0000256" key="4">
    <source>
        <dbReference type="ARBA" id="ARBA00022597"/>
    </source>
</evidence>